<dbReference type="SUPFAM" id="SSF51430">
    <property type="entry name" value="NAD(P)-linked oxidoreductase"/>
    <property type="match status" value="1"/>
</dbReference>
<evidence type="ECO:0000259" key="2">
    <source>
        <dbReference type="Pfam" id="PF00248"/>
    </source>
</evidence>
<dbReference type="Pfam" id="PF00248">
    <property type="entry name" value="Aldo_ket_red"/>
    <property type="match status" value="1"/>
</dbReference>
<dbReference type="RefSeq" id="WP_075739650.1">
    <property type="nucleotide sequence ID" value="NZ_CP016076.1"/>
</dbReference>
<reference evidence="4" key="1">
    <citation type="submission" date="2016-06" db="EMBL/GenBank/DDBJ databases">
        <title>Complete genome sequence of Actinoalloteichus fjordicus DSM 46855 (=ADI127-17), type strain of the new species Actinoalloteichus fjordicus.</title>
        <authorList>
            <person name="Ruckert C."/>
            <person name="Nouioui I."/>
            <person name="Willmese J."/>
            <person name="van Wezel G."/>
            <person name="Klenk H.-P."/>
            <person name="Kalinowski J."/>
            <person name="Zotchev S.B."/>
        </authorList>
    </citation>
    <scope>NUCLEOTIDE SEQUENCE [LARGE SCALE GENOMIC DNA]</scope>
    <source>
        <strain evidence="4">ADI127-7</strain>
    </source>
</reference>
<feature type="domain" description="NADP-dependent oxidoreductase" evidence="2">
    <location>
        <begin position="16"/>
        <end position="318"/>
    </location>
</feature>
<dbReference type="GO" id="GO:0005737">
    <property type="term" value="C:cytoplasm"/>
    <property type="evidence" value="ECO:0007669"/>
    <property type="project" value="TreeGrafter"/>
</dbReference>
<name>A0AAC9LC12_9PSEU</name>
<dbReference type="InterPro" id="IPR020471">
    <property type="entry name" value="AKR"/>
</dbReference>
<dbReference type="KEGG" id="acad:UA74_07525"/>
<evidence type="ECO:0000313" key="3">
    <source>
        <dbReference type="EMBL" id="APU13574.1"/>
    </source>
</evidence>
<dbReference type="InterPro" id="IPR050791">
    <property type="entry name" value="Aldo-Keto_reductase"/>
</dbReference>
<gene>
    <name evidence="3" type="ORF">UA74_07525</name>
</gene>
<accession>A0AAC9LC12</accession>
<organism evidence="3 4">
    <name type="scientific">Actinoalloteichus fjordicus</name>
    <dbReference type="NCBI Taxonomy" id="1612552"/>
    <lineage>
        <taxon>Bacteria</taxon>
        <taxon>Bacillati</taxon>
        <taxon>Actinomycetota</taxon>
        <taxon>Actinomycetes</taxon>
        <taxon>Pseudonocardiales</taxon>
        <taxon>Pseudonocardiaceae</taxon>
        <taxon>Actinoalloteichus</taxon>
    </lineage>
</organism>
<dbReference type="PANTHER" id="PTHR43625">
    <property type="entry name" value="AFLATOXIN B1 ALDEHYDE REDUCTASE"/>
    <property type="match status" value="1"/>
</dbReference>
<dbReference type="AlphaFoldDB" id="A0AAC9LC12"/>
<protein>
    <submittedName>
        <fullName evidence="3">Oxidoreductase, aryl-alcohol dehydrogenase like protein</fullName>
    </submittedName>
</protein>
<dbReference type="EMBL" id="CP016076">
    <property type="protein sequence ID" value="APU13574.1"/>
    <property type="molecule type" value="Genomic_DNA"/>
</dbReference>
<proteinExistence type="predicted"/>
<dbReference type="GO" id="GO:0016491">
    <property type="term" value="F:oxidoreductase activity"/>
    <property type="evidence" value="ECO:0007669"/>
    <property type="project" value="UniProtKB-KW"/>
</dbReference>
<dbReference type="InterPro" id="IPR036812">
    <property type="entry name" value="NAD(P)_OxRdtase_dom_sf"/>
</dbReference>
<dbReference type="PRINTS" id="PR00069">
    <property type="entry name" value="ALDKETRDTASE"/>
</dbReference>
<keyword evidence="4" id="KW-1185">Reference proteome</keyword>
<dbReference type="PANTHER" id="PTHR43625:SF77">
    <property type="entry name" value="ALDO-KETO REDUCTASE"/>
    <property type="match status" value="1"/>
</dbReference>
<dbReference type="Proteomes" id="UP000185511">
    <property type="component" value="Chromosome"/>
</dbReference>
<evidence type="ECO:0000256" key="1">
    <source>
        <dbReference type="ARBA" id="ARBA00023002"/>
    </source>
</evidence>
<evidence type="ECO:0000313" key="4">
    <source>
        <dbReference type="Proteomes" id="UP000185511"/>
    </source>
</evidence>
<sequence>MTQQRRLGTDGPAVSPIGYGAMVLLDGMYGTNDDANSAKVLAHVLDQDGPVLLDTADAYGANGENEQVLGLALAGRRDRAVVGTKWGIVYEPSATANKVTATYANSITVDARPERAGAAIDASLRRLGIDAVDLWYLHFPDPGVPVVETVAAMAEQVTAGKAAHLGLCNVTGEQLRAAHAVHPIAAVQVEWSLWTRDVEADLIPVARELGVGIVPWGPLGTGFLAGSADTIGAGDFRNNAPRFAQDNLTANRDRFAPLAAFAERKGISRAQLALAWLLAQGEDVVPIPGTTKPHHIDDNLGAAHVSLSAAELAELDGLAPKGLASGPSLLDFESAAH</sequence>
<dbReference type="InterPro" id="IPR023210">
    <property type="entry name" value="NADP_OxRdtase_dom"/>
</dbReference>
<keyword evidence="1" id="KW-0560">Oxidoreductase</keyword>
<dbReference type="Gene3D" id="3.20.20.100">
    <property type="entry name" value="NADP-dependent oxidoreductase domain"/>
    <property type="match status" value="1"/>
</dbReference>